<protein>
    <recommendedName>
        <fullName evidence="1">Bacteriophage Mx8 p63 C-terminal domain-containing protein</fullName>
    </recommendedName>
</protein>
<dbReference type="InterPro" id="IPR018874">
    <property type="entry name" value="Phage_Mx8_p63_C"/>
</dbReference>
<proteinExistence type="predicted"/>
<organism evidence="2 3">
    <name type="scientific">Shouchella lehensis G1</name>
    <dbReference type="NCBI Taxonomy" id="1246626"/>
    <lineage>
        <taxon>Bacteria</taxon>
        <taxon>Bacillati</taxon>
        <taxon>Bacillota</taxon>
        <taxon>Bacilli</taxon>
        <taxon>Bacillales</taxon>
        <taxon>Bacillaceae</taxon>
        <taxon>Shouchella</taxon>
    </lineage>
</organism>
<name>A0A060LSG9_9BACI</name>
<dbReference type="AlphaFoldDB" id="A0A060LSG9"/>
<evidence type="ECO:0000259" key="1">
    <source>
        <dbReference type="Pfam" id="PF10546"/>
    </source>
</evidence>
<dbReference type="Proteomes" id="UP000027142">
    <property type="component" value="Chromosome"/>
</dbReference>
<dbReference type="RefSeq" id="WP_051667255.1">
    <property type="nucleotide sequence ID" value="NZ_CP003923.1"/>
</dbReference>
<dbReference type="eggNOG" id="ENOG502ZB8K">
    <property type="taxonomic scope" value="Bacteria"/>
</dbReference>
<accession>A0A060LSG9</accession>
<keyword evidence="3" id="KW-1185">Reference proteome</keyword>
<sequence length="295" mass="34133">MQKDKNEVIRATHKGEWMPMSTDIKVECYVLENGERVFSLRGTARTLGLKGGGALALPRMLGANYIQEYLSEDLKSWLIETDQGRVQRIQPPEGGNSFHAFKATLLVDLADAFYRAKNDGIFDKNSMSHQKDLAQRLYNITLAFSKVGINALIDEITGYQEVREKNELQKLLDLYVEGLFQPWEKRFPEDSYREIFRLKDWEYTGSSKRPQTVGKITNKFIYDFLPDEVMKDVREKKTGKEKLHQWLTSDVGVGHLEKQITSTTALMRASDNWNEFEKLFNRSFNRGGNEQLKLF</sequence>
<dbReference type="EMBL" id="CP003923">
    <property type="protein sequence ID" value="AIC93067.1"/>
    <property type="molecule type" value="Genomic_DNA"/>
</dbReference>
<dbReference type="HOGENOM" id="CLU_065522_1_0_9"/>
<evidence type="ECO:0000313" key="3">
    <source>
        <dbReference type="Proteomes" id="UP000027142"/>
    </source>
</evidence>
<dbReference type="KEGG" id="ble:BleG1_0459"/>
<evidence type="ECO:0000313" key="2">
    <source>
        <dbReference type="EMBL" id="AIC93067.1"/>
    </source>
</evidence>
<dbReference type="Pfam" id="PF10546">
    <property type="entry name" value="P63C"/>
    <property type="match status" value="1"/>
</dbReference>
<dbReference type="OrthoDB" id="4762429at2"/>
<feature type="domain" description="Bacteriophage Mx8 p63 C-terminal" evidence="1">
    <location>
        <begin position="172"/>
        <end position="256"/>
    </location>
</feature>
<dbReference type="PATRIC" id="fig|1246626.3.peg.447"/>
<reference evidence="2 3" key="1">
    <citation type="journal article" date="2014" name="Gene">
        <title>A comparative genomic analysis of the alkalitolerant soil bacterium Bacillus lehensis G1.</title>
        <authorList>
            <person name="Noor Y.M."/>
            <person name="Samsulrizal N.H."/>
            <person name="Jema'on N.A."/>
            <person name="Low K.O."/>
            <person name="Ramli A.N."/>
            <person name="Alias N.I."/>
            <person name="Damis S.I."/>
            <person name="Fuzi S.F."/>
            <person name="Isa M.N."/>
            <person name="Murad A.M."/>
            <person name="Raih M.F."/>
            <person name="Bakar F.D."/>
            <person name="Najimudin N."/>
            <person name="Mahadi N.M."/>
            <person name="Illias R.M."/>
        </authorList>
    </citation>
    <scope>NUCLEOTIDE SEQUENCE [LARGE SCALE GENOMIC DNA]</scope>
    <source>
        <strain evidence="2 3">G1</strain>
    </source>
</reference>
<gene>
    <name evidence="2" type="ORF">BleG1_0459</name>
</gene>